<feature type="binding site" evidence="8">
    <location>
        <position position="68"/>
    </location>
    <ligand>
        <name>Zn(2+)</name>
        <dbReference type="ChEBI" id="CHEBI:29105"/>
        <label>2</label>
        <note>catalytic</note>
    </ligand>
</feature>
<dbReference type="PANTHER" id="PTHR46018:SF2">
    <property type="entry name" value="ZINC PHOSPHODIESTERASE ELAC PROTEIN 1"/>
    <property type="match status" value="1"/>
</dbReference>
<dbReference type="InterPro" id="IPR001279">
    <property type="entry name" value="Metallo-B-lactamas"/>
</dbReference>
<dbReference type="Proteomes" id="UP000000496">
    <property type="component" value="Chromosome gsn.131"/>
</dbReference>
<proteinExistence type="inferred from homology"/>
<reference evidence="10 11" key="1">
    <citation type="journal article" date="2011" name="Mol. Biol. Evol.">
        <title>Unity in variety--the pan-genome of the Chlamydiae.</title>
        <authorList>
            <person name="Collingro A."/>
            <person name="Tischler P."/>
            <person name="Weinmaier T."/>
            <person name="Penz T."/>
            <person name="Heinz E."/>
            <person name="Brunham R.C."/>
            <person name="Read T.D."/>
            <person name="Bavoil P.M."/>
            <person name="Sachse K."/>
            <person name="Kahane S."/>
            <person name="Friedman M.G."/>
            <person name="Rattei T."/>
            <person name="Myers G.S."/>
            <person name="Horn M."/>
        </authorList>
    </citation>
    <scope>NUCLEOTIDE SEQUENCE [LARGE SCALE GENOMIC DNA]</scope>
    <source>
        <strain evidence="11">ATCC VR-1471 / Z</strain>
    </source>
</reference>
<dbReference type="InterPro" id="IPR013471">
    <property type="entry name" value="RNase_Z/BN"/>
</dbReference>
<evidence type="ECO:0000313" key="10">
    <source>
        <dbReference type="EMBL" id="CCB89926.1"/>
    </source>
</evidence>
<keyword evidence="6 8" id="KW-0378">Hydrolase</keyword>
<feature type="binding site" evidence="8">
    <location>
        <position position="208"/>
    </location>
    <ligand>
        <name>Zn(2+)</name>
        <dbReference type="ChEBI" id="CHEBI:29105"/>
        <label>1</label>
        <note>catalytic</note>
    </ligand>
</feature>
<evidence type="ECO:0000256" key="3">
    <source>
        <dbReference type="ARBA" id="ARBA00022722"/>
    </source>
</evidence>
<protein>
    <recommendedName>
        <fullName evidence="8">Ribonuclease Z</fullName>
        <shortName evidence="8">RNase Z</shortName>
        <ecNumber evidence="8">3.1.26.11</ecNumber>
    </recommendedName>
    <alternativeName>
        <fullName evidence="8">tRNA 3 endonuclease</fullName>
    </alternativeName>
    <alternativeName>
        <fullName evidence="8">tRNase Z</fullName>
    </alternativeName>
</protein>
<dbReference type="GO" id="GO:0042781">
    <property type="term" value="F:3'-tRNA processing endoribonuclease activity"/>
    <property type="evidence" value="ECO:0007669"/>
    <property type="project" value="UniProtKB-UniRule"/>
</dbReference>
<dbReference type="Pfam" id="PF00753">
    <property type="entry name" value="Lactamase_B"/>
    <property type="match status" value="1"/>
</dbReference>
<dbReference type="KEGG" id="sng:SNE_A20490"/>
<sequence>MSVRDLTILGCSSQQPTRLRNHGAYLLRWNQQGFLFDPGEGTQRQFIFADISPTCVNRIFVSHFHGDHCLGLGSMLMRLNLDKVEHPIHCYYPASGKVYFDRLRYGTIYHDHIRVIEHPIKENGIIHEDEGFTIEAAFLDHGVDNVGYRIKEADSIKFEKEKLKQLGIRGPIVKELETKGEVIIDGKTTRLEDVSWVRQGDIFTIVIDTKPCANAIKLAQGAKLFLCESTYLEEHRDLAMSHDHMTAKQAAEIAKEAGAQQLVLTHFSARYRDLAPFVEEAKGVFANVDVADDFKRFLFPK</sequence>
<keyword evidence="5 8" id="KW-0255">Endonuclease</keyword>
<dbReference type="GO" id="GO:0008270">
    <property type="term" value="F:zinc ion binding"/>
    <property type="evidence" value="ECO:0007669"/>
    <property type="project" value="UniProtKB-UniRule"/>
</dbReference>
<comment type="cofactor">
    <cofactor evidence="8">
        <name>Zn(2+)</name>
        <dbReference type="ChEBI" id="CHEBI:29105"/>
    </cofactor>
    <text evidence="8">Binds 2 Zn(2+) ions.</text>
</comment>
<dbReference type="AlphaFoldDB" id="F8L3R1"/>
<dbReference type="eggNOG" id="COG1234">
    <property type="taxonomic scope" value="Bacteria"/>
</dbReference>
<gene>
    <name evidence="8 10" type="primary">rnz</name>
    <name evidence="10" type="ordered locus">SNE_A20490</name>
</gene>
<dbReference type="STRING" id="331113.SNE_A20490"/>
<evidence type="ECO:0000256" key="8">
    <source>
        <dbReference type="HAMAP-Rule" id="MF_01818"/>
    </source>
</evidence>
<name>F8L3R1_SIMNZ</name>
<dbReference type="NCBIfam" id="NF000801">
    <property type="entry name" value="PRK00055.1-3"/>
    <property type="match status" value="1"/>
</dbReference>
<dbReference type="HOGENOM" id="CLU_031317_2_1_0"/>
<feature type="binding site" evidence="8">
    <location>
        <position position="63"/>
    </location>
    <ligand>
        <name>Zn(2+)</name>
        <dbReference type="ChEBI" id="CHEBI:29105"/>
        <label>1</label>
        <note>catalytic</note>
    </ligand>
</feature>
<dbReference type="EMBL" id="FR872582">
    <property type="protein sequence ID" value="CCB89926.1"/>
    <property type="molecule type" value="Genomic_DNA"/>
</dbReference>
<keyword evidence="11" id="KW-1185">Reference proteome</keyword>
<accession>F8L3R1</accession>
<keyword evidence="4 8" id="KW-0479">Metal-binding</keyword>
<comment type="subunit">
    <text evidence="1 8">Homodimer.</text>
</comment>
<dbReference type="Gene3D" id="3.60.15.10">
    <property type="entry name" value="Ribonuclease Z/Hydroxyacylglutathione hydrolase-like"/>
    <property type="match status" value="1"/>
</dbReference>
<dbReference type="EC" id="3.1.26.11" evidence="8"/>
<dbReference type="OrthoDB" id="9800940at2"/>
<dbReference type="NCBIfam" id="TIGR02651">
    <property type="entry name" value="RNase_Z"/>
    <property type="match status" value="1"/>
</dbReference>
<evidence type="ECO:0000256" key="6">
    <source>
        <dbReference type="ARBA" id="ARBA00022801"/>
    </source>
</evidence>
<dbReference type="PANTHER" id="PTHR46018">
    <property type="entry name" value="ZINC PHOSPHODIESTERASE ELAC PROTEIN 1"/>
    <property type="match status" value="1"/>
</dbReference>
<comment type="similarity">
    <text evidence="8">Belongs to the RNase Z family.</text>
</comment>
<feature type="binding site" evidence="8">
    <location>
        <position position="208"/>
    </location>
    <ligand>
        <name>Zn(2+)</name>
        <dbReference type="ChEBI" id="CHEBI:29105"/>
        <label>2</label>
        <note>catalytic</note>
    </ligand>
</feature>
<feature type="binding site" evidence="8">
    <location>
        <position position="67"/>
    </location>
    <ligand>
        <name>Zn(2+)</name>
        <dbReference type="ChEBI" id="CHEBI:29105"/>
        <label>2</label>
        <note>catalytic</note>
    </ligand>
</feature>
<dbReference type="NCBIfam" id="NF000804">
    <property type="entry name" value="PRK00055.2-1"/>
    <property type="match status" value="1"/>
</dbReference>
<keyword evidence="2 8" id="KW-0819">tRNA processing</keyword>
<dbReference type="InterPro" id="IPR036866">
    <property type="entry name" value="RibonucZ/Hydroxyglut_hydro"/>
</dbReference>
<evidence type="ECO:0000256" key="5">
    <source>
        <dbReference type="ARBA" id="ARBA00022759"/>
    </source>
</evidence>
<evidence type="ECO:0000259" key="9">
    <source>
        <dbReference type="Pfam" id="PF00753"/>
    </source>
</evidence>
<organism evidence="10 11">
    <name type="scientific">Simkania negevensis (strain ATCC VR-1471 / DSM 27360 / Z)</name>
    <dbReference type="NCBI Taxonomy" id="331113"/>
    <lineage>
        <taxon>Bacteria</taxon>
        <taxon>Pseudomonadati</taxon>
        <taxon>Chlamydiota</taxon>
        <taxon>Chlamydiia</taxon>
        <taxon>Parachlamydiales</taxon>
        <taxon>Simkaniaceae</taxon>
        <taxon>Simkania</taxon>
    </lineage>
</organism>
<dbReference type="CDD" id="cd07717">
    <property type="entry name" value="RNaseZ_ZiPD-like_MBL-fold"/>
    <property type="match status" value="1"/>
</dbReference>
<comment type="catalytic activity">
    <reaction evidence="8">
        <text>Endonucleolytic cleavage of RNA, removing extra 3' nucleotides from tRNA precursor, generating 3' termini of tRNAs. A 3'-hydroxy group is left at the tRNA terminus and a 5'-phosphoryl group is left at the trailer molecule.</text>
        <dbReference type="EC" id="3.1.26.11"/>
    </reaction>
</comment>
<comment type="function">
    <text evidence="8">Zinc phosphodiesterase, which displays some tRNA 3'-processing endonuclease activity. Probably involved in tRNA maturation, by removing a 3'-trailer from precursor tRNA.</text>
</comment>
<keyword evidence="7 8" id="KW-0862">Zinc</keyword>
<feature type="binding site" evidence="8">
    <location>
        <position position="65"/>
    </location>
    <ligand>
        <name>Zn(2+)</name>
        <dbReference type="ChEBI" id="CHEBI:29105"/>
        <label>1</label>
        <note>catalytic</note>
    </ligand>
</feature>
<feature type="domain" description="Metallo-beta-lactamase" evidence="9">
    <location>
        <begin position="24"/>
        <end position="124"/>
    </location>
</feature>
<feature type="binding site" evidence="8">
    <location>
        <position position="266"/>
    </location>
    <ligand>
        <name>Zn(2+)</name>
        <dbReference type="ChEBI" id="CHEBI:29105"/>
        <label>2</label>
        <note>catalytic</note>
    </ligand>
</feature>
<dbReference type="HAMAP" id="MF_01818">
    <property type="entry name" value="RNase_Z_BN"/>
    <property type="match status" value="1"/>
</dbReference>
<evidence type="ECO:0000313" key="11">
    <source>
        <dbReference type="Proteomes" id="UP000000496"/>
    </source>
</evidence>
<keyword evidence="3 8" id="KW-0540">Nuclease</keyword>
<evidence type="ECO:0000256" key="2">
    <source>
        <dbReference type="ARBA" id="ARBA00022694"/>
    </source>
</evidence>
<feature type="binding site" evidence="8">
    <location>
        <position position="141"/>
    </location>
    <ligand>
        <name>Zn(2+)</name>
        <dbReference type="ChEBI" id="CHEBI:29105"/>
        <label>1</label>
        <note>catalytic</note>
    </ligand>
</feature>
<evidence type="ECO:0000256" key="4">
    <source>
        <dbReference type="ARBA" id="ARBA00022723"/>
    </source>
</evidence>
<evidence type="ECO:0000256" key="7">
    <source>
        <dbReference type="ARBA" id="ARBA00022833"/>
    </source>
</evidence>
<dbReference type="SUPFAM" id="SSF56281">
    <property type="entry name" value="Metallo-hydrolase/oxidoreductase"/>
    <property type="match status" value="1"/>
</dbReference>
<evidence type="ECO:0000256" key="1">
    <source>
        <dbReference type="ARBA" id="ARBA00011738"/>
    </source>
</evidence>
<dbReference type="RefSeq" id="WP_013944392.1">
    <property type="nucleotide sequence ID" value="NC_015713.1"/>
</dbReference>
<feature type="active site" description="Proton acceptor" evidence="8">
    <location>
        <position position="67"/>
    </location>
</feature>